<dbReference type="Pfam" id="PF07729">
    <property type="entry name" value="FCD"/>
    <property type="match status" value="1"/>
</dbReference>
<keyword evidence="2" id="KW-0238">DNA-binding</keyword>
<keyword evidence="6" id="KW-1185">Reference proteome</keyword>
<feature type="domain" description="HTH gntR-type" evidence="4">
    <location>
        <begin position="38"/>
        <end position="106"/>
    </location>
</feature>
<dbReference type="SMART" id="SM00345">
    <property type="entry name" value="HTH_GNTR"/>
    <property type="match status" value="1"/>
</dbReference>
<dbReference type="GO" id="GO:0003700">
    <property type="term" value="F:DNA-binding transcription factor activity"/>
    <property type="evidence" value="ECO:0007669"/>
    <property type="project" value="InterPro"/>
</dbReference>
<dbReference type="Gene3D" id="1.10.10.10">
    <property type="entry name" value="Winged helix-like DNA-binding domain superfamily/Winged helix DNA-binding domain"/>
    <property type="match status" value="1"/>
</dbReference>
<evidence type="ECO:0000256" key="3">
    <source>
        <dbReference type="ARBA" id="ARBA00023163"/>
    </source>
</evidence>
<dbReference type="InterPro" id="IPR036388">
    <property type="entry name" value="WH-like_DNA-bd_sf"/>
</dbReference>
<accession>A0A2V3UC35</accession>
<dbReference type="InterPro" id="IPR008920">
    <property type="entry name" value="TF_FadR/GntR_C"/>
</dbReference>
<dbReference type="InterPro" id="IPR011711">
    <property type="entry name" value="GntR_C"/>
</dbReference>
<dbReference type="Proteomes" id="UP000248021">
    <property type="component" value="Unassembled WGS sequence"/>
</dbReference>
<name>A0A2V3UC35_9HYPH</name>
<dbReference type="SUPFAM" id="SSF46785">
    <property type="entry name" value="Winged helix' DNA-binding domain"/>
    <property type="match status" value="1"/>
</dbReference>
<proteinExistence type="predicted"/>
<dbReference type="CDD" id="cd07377">
    <property type="entry name" value="WHTH_GntR"/>
    <property type="match status" value="1"/>
</dbReference>
<keyword evidence="5" id="KW-0670">Pyruvate</keyword>
<dbReference type="Pfam" id="PF00392">
    <property type="entry name" value="GntR"/>
    <property type="match status" value="1"/>
</dbReference>
<gene>
    <name evidence="5" type="ORF">C7450_103206</name>
</gene>
<evidence type="ECO:0000256" key="1">
    <source>
        <dbReference type="ARBA" id="ARBA00023015"/>
    </source>
</evidence>
<evidence type="ECO:0000313" key="6">
    <source>
        <dbReference type="Proteomes" id="UP000248021"/>
    </source>
</evidence>
<dbReference type="PANTHER" id="PTHR43537:SF5">
    <property type="entry name" value="UXU OPERON TRANSCRIPTIONAL REGULATOR"/>
    <property type="match status" value="1"/>
</dbReference>
<dbReference type="PROSITE" id="PS50949">
    <property type="entry name" value="HTH_GNTR"/>
    <property type="match status" value="1"/>
</dbReference>
<organism evidence="5 6">
    <name type="scientific">Chelatococcus asaccharovorans</name>
    <dbReference type="NCBI Taxonomy" id="28210"/>
    <lineage>
        <taxon>Bacteria</taxon>
        <taxon>Pseudomonadati</taxon>
        <taxon>Pseudomonadota</taxon>
        <taxon>Alphaproteobacteria</taxon>
        <taxon>Hyphomicrobiales</taxon>
        <taxon>Chelatococcaceae</taxon>
        <taxon>Chelatococcus</taxon>
    </lineage>
</organism>
<dbReference type="PRINTS" id="PR00035">
    <property type="entry name" value="HTHGNTR"/>
</dbReference>
<dbReference type="GO" id="GO:0003677">
    <property type="term" value="F:DNA binding"/>
    <property type="evidence" value="ECO:0007669"/>
    <property type="project" value="UniProtKB-KW"/>
</dbReference>
<dbReference type="PANTHER" id="PTHR43537">
    <property type="entry name" value="TRANSCRIPTIONAL REGULATOR, GNTR FAMILY"/>
    <property type="match status" value="1"/>
</dbReference>
<evidence type="ECO:0000313" key="5">
    <source>
        <dbReference type="EMBL" id="PXW61688.1"/>
    </source>
</evidence>
<dbReference type="InterPro" id="IPR036390">
    <property type="entry name" value="WH_DNA-bd_sf"/>
</dbReference>
<protein>
    <submittedName>
        <fullName evidence="5">GntR family transcriptional repressor for pyruvate dehydrogenase complex</fullName>
    </submittedName>
</protein>
<dbReference type="Gene3D" id="1.20.120.530">
    <property type="entry name" value="GntR ligand-binding domain-like"/>
    <property type="match status" value="1"/>
</dbReference>
<reference evidence="5 6" key="1">
    <citation type="submission" date="2018-05" db="EMBL/GenBank/DDBJ databases">
        <title>Genomic Encyclopedia of Type Strains, Phase IV (KMG-IV): sequencing the most valuable type-strain genomes for metagenomic binning, comparative biology and taxonomic classification.</title>
        <authorList>
            <person name="Goeker M."/>
        </authorList>
    </citation>
    <scope>NUCLEOTIDE SEQUENCE [LARGE SCALE GENOMIC DNA]</scope>
    <source>
        <strain evidence="5 6">DSM 6462</strain>
    </source>
</reference>
<dbReference type="SMART" id="SM00895">
    <property type="entry name" value="FCD"/>
    <property type="match status" value="1"/>
</dbReference>
<evidence type="ECO:0000256" key="2">
    <source>
        <dbReference type="ARBA" id="ARBA00023125"/>
    </source>
</evidence>
<keyword evidence="1" id="KW-0805">Transcription regulation</keyword>
<keyword evidence="3" id="KW-0804">Transcription</keyword>
<evidence type="ECO:0000259" key="4">
    <source>
        <dbReference type="PROSITE" id="PS50949"/>
    </source>
</evidence>
<sequence length="266" mass="28735">MPHGRSAEDSMPKGAGVNGALDIDPLDALLGAEDVAPVRLGEAVIEKLTQAILDGRLKPGDALPSEGRIAASFGVSKQVAREAIRELAAMGVVHIQQGKVTRIRDLDAEPLGRFFRFAVRGSATGINEAIELRRILEPPTSKLAATARSDAELAHLGAILARMEASLGDVPSWIEADLDFHETIGTMSGNRLLKFQIRALRPIISEIMEIFNSRGNRGPVEWRETYERHVRIFNAIKAGDAHAAFGAMSQHFEAADAAVKELFSGE</sequence>
<dbReference type="SUPFAM" id="SSF48008">
    <property type="entry name" value="GntR ligand-binding domain-like"/>
    <property type="match status" value="1"/>
</dbReference>
<dbReference type="AlphaFoldDB" id="A0A2V3UC35"/>
<dbReference type="InterPro" id="IPR000524">
    <property type="entry name" value="Tscrpt_reg_HTH_GntR"/>
</dbReference>
<comment type="caution">
    <text evidence="5">The sequence shown here is derived from an EMBL/GenBank/DDBJ whole genome shotgun (WGS) entry which is preliminary data.</text>
</comment>
<dbReference type="EMBL" id="QJJK01000003">
    <property type="protein sequence ID" value="PXW61688.1"/>
    <property type="molecule type" value="Genomic_DNA"/>
</dbReference>